<proteinExistence type="inferred from homology"/>
<dbReference type="RefSeq" id="WP_344888592.1">
    <property type="nucleotide sequence ID" value="NZ_BAAAZP010000149.1"/>
</dbReference>
<dbReference type="InterPro" id="IPR001128">
    <property type="entry name" value="Cyt_P450"/>
</dbReference>
<sequence>MTYSRYVGIDRSTMSDPVEPSAVPDQPSTSPADVLGFDPFDREFLRDPYARYREMSARGALFRTPGGLLVATTHELCSTLLRDPRFGRGPGGGPNRDPGQPVESFLWMDPPDHTRLRALVSRAFTPRMIERLRPRVEAVTAELIDALPEEADLVEGLAYPLPVTVISEMLGVPQEDSERFRGWSEILARGLDPMLTDDLVSETGRAGREFRDYFRELAALRRRRPGDDLLSALTQVRELTEPELLATCVLLLVAGHETTVNLIGNGVFHLVRHGLLGHAAQRPKQVVEEVLRYDPPVQLTSRVALEDAELGGVAVPKGAPVLAVIGAANRDPAVFPDPERFDVTREPGRHVAFGLGIHFCLGATLARMEGEIALSALASAAPGLELAVAAPPYKANVVLRGPARLPVRLRRTGARVTVSA</sequence>
<dbReference type="EMBL" id="BAAAZP010000149">
    <property type="protein sequence ID" value="GAA3696651.1"/>
    <property type="molecule type" value="Genomic_DNA"/>
</dbReference>
<keyword evidence="2" id="KW-0560">Oxidoreductase</keyword>
<accession>A0ABP7D065</accession>
<evidence type="ECO:0000256" key="1">
    <source>
        <dbReference type="ARBA" id="ARBA00010617"/>
    </source>
</evidence>
<dbReference type="PANTHER" id="PTHR46696:SF1">
    <property type="entry name" value="CYTOCHROME P450 YJIB-RELATED"/>
    <property type="match status" value="1"/>
</dbReference>
<reference evidence="5" key="1">
    <citation type="journal article" date="2019" name="Int. J. Syst. Evol. Microbiol.">
        <title>The Global Catalogue of Microorganisms (GCM) 10K type strain sequencing project: providing services to taxonomists for standard genome sequencing and annotation.</title>
        <authorList>
            <consortium name="The Broad Institute Genomics Platform"/>
            <consortium name="The Broad Institute Genome Sequencing Center for Infectious Disease"/>
            <person name="Wu L."/>
            <person name="Ma J."/>
        </authorList>
    </citation>
    <scope>NUCLEOTIDE SEQUENCE [LARGE SCALE GENOMIC DNA]</scope>
    <source>
        <strain evidence="5">JCM 16904</strain>
    </source>
</reference>
<evidence type="ECO:0000256" key="3">
    <source>
        <dbReference type="SAM" id="MobiDB-lite"/>
    </source>
</evidence>
<dbReference type="Gene3D" id="1.10.630.10">
    <property type="entry name" value="Cytochrome P450"/>
    <property type="match status" value="1"/>
</dbReference>
<comment type="caution">
    <text evidence="4">The sequence shown here is derived from an EMBL/GenBank/DDBJ whole genome shotgun (WGS) entry which is preliminary data.</text>
</comment>
<dbReference type="PANTHER" id="PTHR46696">
    <property type="entry name" value="P450, PUTATIVE (EUROFUNG)-RELATED"/>
    <property type="match status" value="1"/>
</dbReference>
<keyword evidence="2" id="KW-0349">Heme</keyword>
<dbReference type="InterPro" id="IPR036396">
    <property type="entry name" value="Cyt_P450_sf"/>
</dbReference>
<keyword evidence="2" id="KW-0479">Metal-binding</keyword>
<protein>
    <recommendedName>
        <fullName evidence="6">Cytochrome P450</fullName>
    </recommendedName>
</protein>
<dbReference type="PRINTS" id="PR00359">
    <property type="entry name" value="BP450"/>
</dbReference>
<evidence type="ECO:0000313" key="4">
    <source>
        <dbReference type="EMBL" id="GAA3696651.1"/>
    </source>
</evidence>
<keyword evidence="2" id="KW-0408">Iron</keyword>
<gene>
    <name evidence="4" type="ORF">GCM10022224_073000</name>
</gene>
<evidence type="ECO:0008006" key="6">
    <source>
        <dbReference type="Google" id="ProtNLM"/>
    </source>
</evidence>
<name>A0ABP7D065_9ACTN</name>
<keyword evidence="5" id="KW-1185">Reference proteome</keyword>
<dbReference type="InterPro" id="IPR002397">
    <property type="entry name" value="Cyt_P450_B"/>
</dbReference>
<feature type="region of interest" description="Disordered" evidence="3">
    <location>
        <begin position="1"/>
        <end position="34"/>
    </location>
</feature>
<dbReference type="InterPro" id="IPR017972">
    <property type="entry name" value="Cyt_P450_CS"/>
</dbReference>
<dbReference type="Pfam" id="PF00067">
    <property type="entry name" value="p450"/>
    <property type="match status" value="1"/>
</dbReference>
<dbReference type="PROSITE" id="PS00086">
    <property type="entry name" value="CYTOCHROME_P450"/>
    <property type="match status" value="1"/>
</dbReference>
<dbReference type="CDD" id="cd20625">
    <property type="entry name" value="CYP164-like"/>
    <property type="match status" value="1"/>
</dbReference>
<dbReference type="Proteomes" id="UP001500902">
    <property type="component" value="Unassembled WGS sequence"/>
</dbReference>
<dbReference type="SUPFAM" id="SSF48264">
    <property type="entry name" value="Cytochrome P450"/>
    <property type="match status" value="1"/>
</dbReference>
<evidence type="ECO:0000256" key="2">
    <source>
        <dbReference type="RuleBase" id="RU000461"/>
    </source>
</evidence>
<organism evidence="4 5">
    <name type="scientific">Nonomuraea antimicrobica</name>
    <dbReference type="NCBI Taxonomy" id="561173"/>
    <lineage>
        <taxon>Bacteria</taxon>
        <taxon>Bacillati</taxon>
        <taxon>Actinomycetota</taxon>
        <taxon>Actinomycetes</taxon>
        <taxon>Streptosporangiales</taxon>
        <taxon>Streptosporangiaceae</taxon>
        <taxon>Nonomuraea</taxon>
    </lineage>
</organism>
<comment type="similarity">
    <text evidence="1 2">Belongs to the cytochrome P450 family.</text>
</comment>
<evidence type="ECO:0000313" key="5">
    <source>
        <dbReference type="Proteomes" id="UP001500902"/>
    </source>
</evidence>
<keyword evidence="2" id="KW-0503">Monooxygenase</keyword>
<dbReference type="PRINTS" id="PR00385">
    <property type="entry name" value="P450"/>
</dbReference>